<dbReference type="Pfam" id="PF03480">
    <property type="entry name" value="DctP"/>
    <property type="match status" value="1"/>
</dbReference>
<dbReference type="EMBL" id="PZJX01000038">
    <property type="protein sequence ID" value="PTE08630.1"/>
    <property type="molecule type" value="Genomic_DNA"/>
</dbReference>
<dbReference type="Proteomes" id="UP000240259">
    <property type="component" value="Unassembled WGS sequence"/>
</dbReference>
<dbReference type="PANTHER" id="PTHR33376:SF5">
    <property type="entry name" value="EXTRACYTOPLASMIC SOLUTE RECEPTOR PROTEIN"/>
    <property type="match status" value="1"/>
</dbReference>
<name>A0A2T4ISL3_9HYPH</name>
<keyword evidence="4" id="KW-1185">Reference proteome</keyword>
<dbReference type="InterPro" id="IPR018389">
    <property type="entry name" value="DctP_fam"/>
</dbReference>
<comment type="caution">
    <text evidence="3">The sequence shown here is derived from an EMBL/GenBank/DDBJ whole genome shotgun (WGS) entry which is preliminary data.</text>
</comment>
<accession>A0A2T4ISL3</accession>
<organism evidence="3 4">
    <name type="scientific">Mesorhizobium helmanticense</name>
    <dbReference type="NCBI Taxonomy" id="1776423"/>
    <lineage>
        <taxon>Bacteria</taxon>
        <taxon>Pseudomonadati</taxon>
        <taxon>Pseudomonadota</taxon>
        <taxon>Alphaproteobacteria</taxon>
        <taxon>Hyphomicrobiales</taxon>
        <taxon>Phyllobacteriaceae</taxon>
        <taxon>Mesorhizobium</taxon>
    </lineage>
</organism>
<dbReference type="AlphaFoldDB" id="A0A2T4ISL3"/>
<protein>
    <submittedName>
        <fullName evidence="3">C4-dicarboxylate ABC transporter substrate-binding protein</fullName>
    </submittedName>
</protein>
<reference evidence="3 4" key="1">
    <citation type="submission" date="2018-03" db="EMBL/GenBank/DDBJ databases">
        <title>Genome sequence of the symbiotic type strain Mesorhizobium helmanticense CSLC115NT isolated from Lotus corniculatus nodules.</title>
        <authorList>
            <person name="Sannazzaro A.I."/>
            <person name="Torres Tejerizo G.A."/>
            <person name="Dip D."/>
            <person name="Caballero M."/>
            <person name="Pistorio M."/>
            <person name="Estrella M.J."/>
        </authorList>
    </citation>
    <scope>NUCLEOTIDE SEQUENCE [LARGE SCALE GENOMIC DNA]</scope>
    <source>
        <strain evidence="3 4">CSLC115N</strain>
    </source>
</reference>
<feature type="chain" id="PRO_5015475902" evidence="2">
    <location>
        <begin position="23"/>
        <end position="325"/>
    </location>
</feature>
<dbReference type="InterPro" id="IPR038404">
    <property type="entry name" value="TRAP_DctP_sf"/>
</dbReference>
<evidence type="ECO:0000256" key="2">
    <source>
        <dbReference type="SAM" id="SignalP"/>
    </source>
</evidence>
<feature type="signal peptide" evidence="2">
    <location>
        <begin position="1"/>
        <end position="22"/>
    </location>
</feature>
<dbReference type="RefSeq" id="WP_107650879.1">
    <property type="nucleotide sequence ID" value="NZ_PZJX01000038.1"/>
</dbReference>
<evidence type="ECO:0000313" key="4">
    <source>
        <dbReference type="Proteomes" id="UP000240259"/>
    </source>
</evidence>
<keyword evidence="1 2" id="KW-0732">Signal</keyword>
<dbReference type="NCBIfam" id="NF037995">
    <property type="entry name" value="TRAP_S1"/>
    <property type="match status" value="1"/>
</dbReference>
<sequence>MRIWKTFVLAALMSGVAGIATAEEVVLNAVHFTPTQNGYAQSFLKFVQKVNEKGKGVVQINVRGGPEVVPPIQQGAALRSGLIDMIDTPAGQFLELVPEGEVFSASTKTPWEVRENGGWDFISGIFEKKANAHLLAHVDAGSGFNIFTIDEPKLNDEGSIDWSSLKIRSSPLYRDFLESLGAAVIVQAPGDVYTSLERGVVNANAYTVFGYASFGWDKFTKYRIDPQFFKTDVLVSINKAKWDALSPEAQKLLADTAVEYERASYDANLAESEKQAQAMIDGGQKVVSLTGAGRDKFLAAAAQASWARMTKRDPSNIEQLKKFFQ</sequence>
<proteinExistence type="predicted"/>
<dbReference type="OrthoDB" id="6139617at2"/>
<evidence type="ECO:0000256" key="1">
    <source>
        <dbReference type="ARBA" id="ARBA00022729"/>
    </source>
</evidence>
<evidence type="ECO:0000313" key="3">
    <source>
        <dbReference type="EMBL" id="PTE08630.1"/>
    </source>
</evidence>
<dbReference type="PANTHER" id="PTHR33376">
    <property type="match status" value="1"/>
</dbReference>
<gene>
    <name evidence="3" type="ORF">C9427_20315</name>
</gene>
<dbReference type="GO" id="GO:0055085">
    <property type="term" value="P:transmembrane transport"/>
    <property type="evidence" value="ECO:0007669"/>
    <property type="project" value="InterPro"/>
</dbReference>
<dbReference type="Gene3D" id="3.40.190.170">
    <property type="entry name" value="Bacterial extracellular solute-binding protein, family 7"/>
    <property type="match status" value="1"/>
</dbReference>